<dbReference type="Pfam" id="PF07727">
    <property type="entry name" value="RVT_2"/>
    <property type="match status" value="1"/>
</dbReference>
<dbReference type="Proteomes" id="UP001151760">
    <property type="component" value="Unassembled WGS sequence"/>
</dbReference>
<proteinExistence type="predicted"/>
<name>A0ABQ5E0B9_9ASTR</name>
<feature type="transmembrane region" description="Helical" evidence="2">
    <location>
        <begin position="606"/>
        <end position="628"/>
    </location>
</feature>
<feature type="domain" description="Reverse transcriptase Ty1/copia-type" evidence="3">
    <location>
        <begin position="391"/>
        <end position="442"/>
    </location>
</feature>
<protein>
    <submittedName>
        <fullName evidence="4">Ribonuclease H-like domain-containing protein</fullName>
    </submittedName>
</protein>
<accession>A0ABQ5E0B9</accession>
<feature type="compositionally biased region" description="Low complexity" evidence="1">
    <location>
        <begin position="206"/>
        <end position="227"/>
    </location>
</feature>
<reference evidence="4" key="2">
    <citation type="submission" date="2022-01" db="EMBL/GenBank/DDBJ databases">
        <authorList>
            <person name="Yamashiro T."/>
            <person name="Shiraishi A."/>
            <person name="Satake H."/>
            <person name="Nakayama K."/>
        </authorList>
    </citation>
    <scope>NUCLEOTIDE SEQUENCE</scope>
</reference>
<reference evidence="4" key="1">
    <citation type="journal article" date="2022" name="Int. J. Mol. Sci.">
        <title>Draft Genome of Tanacetum Coccineum: Genomic Comparison of Closely Related Tanacetum-Family Plants.</title>
        <authorList>
            <person name="Yamashiro T."/>
            <person name="Shiraishi A."/>
            <person name="Nakayama K."/>
            <person name="Satake H."/>
        </authorList>
    </citation>
    <scope>NUCLEOTIDE SEQUENCE</scope>
</reference>
<keyword evidence="2" id="KW-1133">Transmembrane helix</keyword>
<gene>
    <name evidence="4" type="ORF">Tco_0953347</name>
</gene>
<keyword evidence="2" id="KW-0812">Transmembrane</keyword>
<evidence type="ECO:0000256" key="1">
    <source>
        <dbReference type="SAM" id="MobiDB-lite"/>
    </source>
</evidence>
<evidence type="ECO:0000313" key="5">
    <source>
        <dbReference type="Proteomes" id="UP001151760"/>
    </source>
</evidence>
<feature type="region of interest" description="Disordered" evidence="1">
    <location>
        <begin position="196"/>
        <end position="229"/>
    </location>
</feature>
<keyword evidence="5" id="KW-1185">Reference proteome</keyword>
<evidence type="ECO:0000313" key="4">
    <source>
        <dbReference type="EMBL" id="GJT44632.1"/>
    </source>
</evidence>
<sequence length="870" mass="97817">MVSQLMIHKAGSSQNWLGSLKKQENRDDFVSSREALSNLEVGMVDIRKGTIRSSKLDFEMTLMFGAFRRFNLPDARQVATQNSRKHDLLHIHISTCNQNKRLLVYVQQASLDAIHQMEQKDGSCELQTINKLIRKSGVGYLSGTQETNIPAGTQAQDSDSDVEEQVIVVHSFPSTSFAAEILSQAEAEIRNHGVYADRDPAGIDSAGGVSAGSPSAGSDPAGGNPAGTFQPAGSYDPAALVLGSSENTTRISSPSYVCAKEISHLASSHPSFLMMIFCYSYKFQHACGSESSPTTRVNTIHPQSQILDQQRTNHTDQLHCLSACFLSQLEPTSIAKALEDPDWVDAMQGRDAKDKMDLEEQVDARVQIEAIRTVFGLLLRYGLFGYQLDVKVVKALYGLHQAPRAWYARLSAFLLQHNYRRGTIDKTLFIKKDSRDILLVQVDNRLPVVFLSAKTSMLKTCLLSFDMESVRTATTPYEAAKTKLKEKLDPQVMYICYRSMIVKKIFKYLKGQPKLACRYPKDFPFSWKPYSDVILLVSWWTGQSHYRWMVNFWAAPGFFHGSARSRLLWLLLYISGIGRSSVPFWLVESLLRELREVVNTATRCTFFLLTGLVSVGRTMVLLVVILSAGRWVFASRTMVSAWCYPSARDVSFSFPCWMLVFAGSMDYAADSVYLLKILYVVNGVLASGVDMVLEKDFAGFALQEMEIHPLIAPNPNSFNDPPNIFTHPPQPPERSILCVNYVGNNASLMGYNCPLWEPLYPIDQSPPQEMSIQDMELQKQQEVQLRLDELKGKFNGMSIEINKKKELQQQEQAANLSTYTTEPSRCFNSFYDDDDYEESIIPLNEIVYQIPPSIHHNPTLLIKEPEDSLT</sequence>
<evidence type="ECO:0000256" key="2">
    <source>
        <dbReference type="SAM" id="Phobius"/>
    </source>
</evidence>
<feature type="transmembrane region" description="Helical" evidence="2">
    <location>
        <begin position="567"/>
        <end position="586"/>
    </location>
</feature>
<dbReference type="EMBL" id="BQNB010015829">
    <property type="protein sequence ID" value="GJT44632.1"/>
    <property type="molecule type" value="Genomic_DNA"/>
</dbReference>
<dbReference type="InterPro" id="IPR013103">
    <property type="entry name" value="RVT_2"/>
</dbReference>
<organism evidence="4 5">
    <name type="scientific">Tanacetum coccineum</name>
    <dbReference type="NCBI Taxonomy" id="301880"/>
    <lineage>
        <taxon>Eukaryota</taxon>
        <taxon>Viridiplantae</taxon>
        <taxon>Streptophyta</taxon>
        <taxon>Embryophyta</taxon>
        <taxon>Tracheophyta</taxon>
        <taxon>Spermatophyta</taxon>
        <taxon>Magnoliopsida</taxon>
        <taxon>eudicotyledons</taxon>
        <taxon>Gunneridae</taxon>
        <taxon>Pentapetalae</taxon>
        <taxon>asterids</taxon>
        <taxon>campanulids</taxon>
        <taxon>Asterales</taxon>
        <taxon>Asteraceae</taxon>
        <taxon>Asteroideae</taxon>
        <taxon>Anthemideae</taxon>
        <taxon>Anthemidinae</taxon>
        <taxon>Tanacetum</taxon>
    </lineage>
</organism>
<evidence type="ECO:0000259" key="3">
    <source>
        <dbReference type="Pfam" id="PF07727"/>
    </source>
</evidence>
<comment type="caution">
    <text evidence="4">The sequence shown here is derived from an EMBL/GenBank/DDBJ whole genome shotgun (WGS) entry which is preliminary data.</text>
</comment>
<keyword evidence="2" id="KW-0472">Membrane</keyword>